<keyword evidence="1 3" id="KW-0963">Cytoplasm</keyword>
<feature type="domain" description="Ribosome maturation factor RimP N-terminal" evidence="4">
    <location>
        <begin position="8"/>
        <end position="74"/>
    </location>
</feature>
<accession>A0ABZ1CLR3</accession>
<dbReference type="Pfam" id="PF17384">
    <property type="entry name" value="DUF150_C"/>
    <property type="match status" value="1"/>
</dbReference>
<evidence type="ECO:0000313" key="7">
    <source>
        <dbReference type="Proteomes" id="UP001334732"/>
    </source>
</evidence>
<evidence type="ECO:0000259" key="5">
    <source>
        <dbReference type="Pfam" id="PF17384"/>
    </source>
</evidence>
<dbReference type="InterPro" id="IPR028998">
    <property type="entry name" value="RimP_C"/>
</dbReference>
<dbReference type="InterPro" id="IPR003728">
    <property type="entry name" value="Ribosome_maturation_RimP"/>
</dbReference>
<dbReference type="EMBL" id="CP141769">
    <property type="protein sequence ID" value="WRS40010.1"/>
    <property type="molecule type" value="Genomic_DNA"/>
</dbReference>
<dbReference type="HAMAP" id="MF_01077">
    <property type="entry name" value="RimP"/>
    <property type="match status" value="1"/>
</dbReference>
<dbReference type="Pfam" id="PF02576">
    <property type="entry name" value="RimP_N"/>
    <property type="match status" value="1"/>
</dbReference>
<comment type="similarity">
    <text evidence="3">Belongs to the RimP family.</text>
</comment>
<keyword evidence="7" id="KW-1185">Reference proteome</keyword>
<organism evidence="6 7">
    <name type="scientific">Thiobacillus sedimenti</name>
    <dbReference type="NCBI Taxonomy" id="3110231"/>
    <lineage>
        <taxon>Bacteria</taxon>
        <taxon>Pseudomonadati</taxon>
        <taxon>Pseudomonadota</taxon>
        <taxon>Betaproteobacteria</taxon>
        <taxon>Nitrosomonadales</taxon>
        <taxon>Thiobacillaceae</taxon>
        <taxon>Thiobacillus</taxon>
    </lineage>
</organism>
<dbReference type="PANTHER" id="PTHR33867:SF1">
    <property type="entry name" value="RIBOSOME MATURATION FACTOR RIMP"/>
    <property type="match status" value="1"/>
</dbReference>
<dbReference type="Gene3D" id="2.30.30.180">
    <property type="entry name" value="Ribosome maturation factor RimP, C-terminal domain"/>
    <property type="match status" value="1"/>
</dbReference>
<comment type="function">
    <text evidence="3">Required for maturation of 30S ribosomal subunits.</text>
</comment>
<evidence type="ECO:0000256" key="1">
    <source>
        <dbReference type="ARBA" id="ARBA00022490"/>
    </source>
</evidence>
<name>A0ABZ1CLR3_9PROT</name>
<dbReference type="NCBIfam" id="NF000929">
    <property type="entry name" value="PRK00092.2-1"/>
    <property type="match status" value="1"/>
</dbReference>
<dbReference type="SUPFAM" id="SSF75420">
    <property type="entry name" value="YhbC-like, N-terminal domain"/>
    <property type="match status" value="1"/>
</dbReference>
<dbReference type="InterPro" id="IPR035956">
    <property type="entry name" value="RimP_N_sf"/>
</dbReference>
<feature type="domain" description="Ribosome maturation factor RimP C-terminal" evidence="5">
    <location>
        <begin position="77"/>
        <end position="140"/>
    </location>
</feature>
<gene>
    <name evidence="3 6" type="primary">rimP</name>
    <name evidence="6" type="ORF">VA613_03840</name>
</gene>
<reference evidence="6 7" key="1">
    <citation type="submission" date="2023-12" db="EMBL/GenBank/DDBJ databases">
        <title>Thiobacillus sedimentum sp. nov., a chemolithoautotrophic sulfur-oxidizing bacterium isolated from freshwater sediment.</title>
        <authorList>
            <person name="Luo J."/>
            <person name="Dai C."/>
        </authorList>
    </citation>
    <scope>NUCLEOTIDE SEQUENCE [LARGE SCALE GENOMIC DNA]</scope>
    <source>
        <strain evidence="6 7">SCUT-2</strain>
    </source>
</reference>
<evidence type="ECO:0000256" key="3">
    <source>
        <dbReference type="HAMAP-Rule" id="MF_01077"/>
    </source>
</evidence>
<dbReference type="PANTHER" id="PTHR33867">
    <property type="entry name" value="RIBOSOME MATURATION FACTOR RIMP"/>
    <property type="match status" value="1"/>
</dbReference>
<dbReference type="CDD" id="cd01734">
    <property type="entry name" value="YlxS_C"/>
    <property type="match status" value="1"/>
</dbReference>
<dbReference type="Gene3D" id="3.30.300.70">
    <property type="entry name" value="RimP-like superfamily, N-terminal"/>
    <property type="match status" value="1"/>
</dbReference>
<keyword evidence="2 3" id="KW-0690">Ribosome biogenesis</keyword>
<dbReference type="InterPro" id="IPR028989">
    <property type="entry name" value="RimP_N"/>
</dbReference>
<evidence type="ECO:0000313" key="6">
    <source>
        <dbReference type="EMBL" id="WRS40010.1"/>
    </source>
</evidence>
<comment type="subcellular location">
    <subcellularLocation>
        <location evidence="3">Cytoplasm</location>
    </subcellularLocation>
</comment>
<proteinExistence type="inferred from homology"/>
<dbReference type="Proteomes" id="UP001334732">
    <property type="component" value="Chromosome"/>
</dbReference>
<dbReference type="InterPro" id="IPR036847">
    <property type="entry name" value="RimP_C_sf"/>
</dbReference>
<evidence type="ECO:0000256" key="2">
    <source>
        <dbReference type="ARBA" id="ARBA00022517"/>
    </source>
</evidence>
<evidence type="ECO:0000259" key="4">
    <source>
        <dbReference type="Pfam" id="PF02576"/>
    </source>
</evidence>
<sequence length="142" mass="15735">MMDLSARLEPVLAGLGYELVMLERAGRGLIRIFIDKPGGITIDDCVAVSNHLTHLFTVENIDYDRLEVSSPGLDRPLVKPQDYARFAGQPVTLKLRVPMDNRRRLSGQLIGLEADVVKVIVDGTEVSVDLRNVDVARLKPMV</sequence>
<dbReference type="SUPFAM" id="SSF74942">
    <property type="entry name" value="YhbC-like, C-terminal domain"/>
    <property type="match status" value="1"/>
</dbReference>
<protein>
    <recommendedName>
        <fullName evidence="3">Ribosome maturation factor RimP</fullName>
    </recommendedName>
</protein>